<feature type="transmembrane region" description="Helical" evidence="5">
    <location>
        <begin position="52"/>
        <end position="72"/>
    </location>
</feature>
<dbReference type="EMBL" id="BARV01033659">
    <property type="protein sequence ID" value="GAI52556.1"/>
    <property type="molecule type" value="Genomic_DNA"/>
</dbReference>
<dbReference type="PANTHER" id="PTHR33507">
    <property type="entry name" value="INNER MEMBRANE PROTEIN YBBJ"/>
    <property type="match status" value="1"/>
</dbReference>
<reference evidence="8" key="1">
    <citation type="journal article" date="2014" name="Front. Microbiol.">
        <title>High frequency of phylogenetically diverse reductive dehalogenase-homologous genes in deep subseafloor sedimentary metagenomes.</title>
        <authorList>
            <person name="Kawai M."/>
            <person name="Futagami T."/>
            <person name="Toyoda A."/>
            <person name="Takaki Y."/>
            <person name="Nishi S."/>
            <person name="Hori S."/>
            <person name="Arai W."/>
            <person name="Tsubouchi T."/>
            <person name="Morono Y."/>
            <person name="Uchiyama I."/>
            <person name="Ito T."/>
            <person name="Fujiyama A."/>
            <person name="Inagaki F."/>
            <person name="Takami H."/>
        </authorList>
    </citation>
    <scope>NUCLEOTIDE SEQUENCE</scope>
    <source>
        <strain evidence="8">Expedition CK06-06</strain>
    </source>
</reference>
<organism evidence="8">
    <name type="scientific">marine sediment metagenome</name>
    <dbReference type="NCBI Taxonomy" id="412755"/>
    <lineage>
        <taxon>unclassified sequences</taxon>
        <taxon>metagenomes</taxon>
        <taxon>ecological metagenomes</taxon>
    </lineage>
</organism>
<dbReference type="InterPro" id="IPR002810">
    <property type="entry name" value="NfeD-like_C"/>
</dbReference>
<evidence type="ECO:0000256" key="1">
    <source>
        <dbReference type="ARBA" id="ARBA00004141"/>
    </source>
</evidence>
<keyword evidence="2 5" id="KW-0812">Transmembrane</keyword>
<dbReference type="InterPro" id="IPR012340">
    <property type="entry name" value="NA-bd_OB-fold"/>
</dbReference>
<evidence type="ECO:0000313" key="8">
    <source>
        <dbReference type="EMBL" id="GAI52556.1"/>
    </source>
</evidence>
<evidence type="ECO:0000256" key="5">
    <source>
        <dbReference type="SAM" id="Phobius"/>
    </source>
</evidence>
<evidence type="ECO:0000259" key="6">
    <source>
        <dbReference type="Pfam" id="PF01957"/>
    </source>
</evidence>
<name>X1QCM4_9ZZZZ</name>
<dbReference type="SUPFAM" id="SSF141322">
    <property type="entry name" value="NfeD domain-like"/>
    <property type="match status" value="1"/>
</dbReference>
<evidence type="ECO:0000259" key="7">
    <source>
        <dbReference type="Pfam" id="PF24961"/>
    </source>
</evidence>
<dbReference type="InterPro" id="IPR056739">
    <property type="entry name" value="NfeD_membrane"/>
</dbReference>
<dbReference type="PANTHER" id="PTHR33507:SF4">
    <property type="entry name" value="NODULATION COMPETITIVENESS PROTEIN NFED"/>
    <property type="match status" value="1"/>
</dbReference>
<keyword evidence="3 5" id="KW-1133">Transmembrane helix</keyword>
<gene>
    <name evidence="8" type="ORF">S06H3_52865</name>
</gene>
<dbReference type="Gene3D" id="2.40.50.140">
    <property type="entry name" value="Nucleic acid-binding proteins"/>
    <property type="match status" value="1"/>
</dbReference>
<feature type="domain" description="NfeD-like C-terminal" evidence="6">
    <location>
        <begin position="88"/>
        <end position="144"/>
    </location>
</feature>
<dbReference type="AlphaFoldDB" id="X1QCM4"/>
<evidence type="ECO:0000256" key="4">
    <source>
        <dbReference type="ARBA" id="ARBA00023136"/>
    </source>
</evidence>
<dbReference type="GO" id="GO:0016020">
    <property type="term" value="C:membrane"/>
    <property type="evidence" value="ECO:0007669"/>
    <property type="project" value="UniProtKB-SubCell"/>
</dbReference>
<comment type="caution">
    <text evidence="8">The sequence shown here is derived from an EMBL/GenBank/DDBJ whole genome shotgun (WGS) entry which is preliminary data.</text>
</comment>
<feature type="domain" description="NfeD integral membrane" evidence="7">
    <location>
        <begin position="1"/>
        <end position="71"/>
    </location>
</feature>
<protein>
    <submittedName>
        <fullName evidence="8">Uncharacterized protein</fullName>
    </submittedName>
</protein>
<evidence type="ECO:0000256" key="3">
    <source>
        <dbReference type="ARBA" id="ARBA00022989"/>
    </source>
</evidence>
<sequence>IGLILLGLFLLMMEIFVEPGFGIFGIGGAIAIVLGIFTFEAEPFLTPGFFEAMTMVVIGAVLSICIFFVIIGRGVAKTLRVKPKTGPEALIGLQAEVVKILNPLGQVKIKGEIWSAESFDKKIIPKKLKVEIVKVEGNTLIVKKI</sequence>
<feature type="transmembrane region" description="Helical" evidence="5">
    <location>
        <begin position="21"/>
        <end position="40"/>
    </location>
</feature>
<feature type="non-terminal residue" evidence="8">
    <location>
        <position position="1"/>
    </location>
</feature>
<dbReference type="Pfam" id="PF01957">
    <property type="entry name" value="NfeD"/>
    <property type="match status" value="1"/>
</dbReference>
<evidence type="ECO:0000256" key="2">
    <source>
        <dbReference type="ARBA" id="ARBA00022692"/>
    </source>
</evidence>
<proteinExistence type="predicted"/>
<comment type="subcellular location">
    <subcellularLocation>
        <location evidence="1">Membrane</location>
        <topology evidence="1">Multi-pass membrane protein</topology>
    </subcellularLocation>
</comment>
<accession>X1QCM4</accession>
<dbReference type="Pfam" id="PF24961">
    <property type="entry name" value="NfeD_membrane"/>
    <property type="match status" value="1"/>
</dbReference>
<keyword evidence="4 5" id="KW-0472">Membrane</keyword>
<dbReference type="InterPro" id="IPR052165">
    <property type="entry name" value="Membrane_assoc_protease"/>
</dbReference>